<evidence type="ECO:0000259" key="7">
    <source>
        <dbReference type="PROSITE" id="PS50110"/>
    </source>
</evidence>
<evidence type="ECO:0000256" key="2">
    <source>
        <dbReference type="ARBA" id="ARBA00023015"/>
    </source>
</evidence>
<organism evidence="8 9">
    <name type="scientific">Streptomyces longispororuber</name>
    <dbReference type="NCBI Taxonomy" id="68230"/>
    <lineage>
        <taxon>Bacteria</taxon>
        <taxon>Bacillati</taxon>
        <taxon>Actinomycetota</taxon>
        <taxon>Actinomycetes</taxon>
        <taxon>Kitasatosporales</taxon>
        <taxon>Streptomycetaceae</taxon>
        <taxon>Streptomyces</taxon>
    </lineage>
</organism>
<proteinExistence type="predicted"/>
<dbReference type="InterPro" id="IPR016032">
    <property type="entry name" value="Sig_transdc_resp-reg_C-effctor"/>
</dbReference>
<dbReference type="InterPro" id="IPR011006">
    <property type="entry name" value="CheY-like_superfamily"/>
</dbReference>
<dbReference type="SUPFAM" id="SSF52172">
    <property type="entry name" value="CheY-like"/>
    <property type="match status" value="1"/>
</dbReference>
<keyword evidence="2" id="KW-0805">Transcription regulation</keyword>
<feature type="domain" description="Response regulatory" evidence="7">
    <location>
        <begin position="21"/>
        <end position="143"/>
    </location>
</feature>
<dbReference type="GO" id="GO:0003677">
    <property type="term" value="F:DNA binding"/>
    <property type="evidence" value="ECO:0007669"/>
    <property type="project" value="UniProtKB-KW"/>
</dbReference>
<dbReference type="AlphaFoldDB" id="A0A918ZRC8"/>
<dbReference type="GO" id="GO:0000160">
    <property type="term" value="P:phosphorelay signal transduction system"/>
    <property type="evidence" value="ECO:0007669"/>
    <property type="project" value="InterPro"/>
</dbReference>
<dbReference type="EMBL" id="BNBT01000051">
    <property type="protein sequence ID" value="GHE64559.1"/>
    <property type="molecule type" value="Genomic_DNA"/>
</dbReference>
<evidence type="ECO:0000256" key="3">
    <source>
        <dbReference type="ARBA" id="ARBA00023125"/>
    </source>
</evidence>
<dbReference type="PROSITE" id="PS50110">
    <property type="entry name" value="RESPONSE_REGULATORY"/>
    <property type="match status" value="1"/>
</dbReference>
<dbReference type="SUPFAM" id="SSF46894">
    <property type="entry name" value="C-terminal effector domain of the bipartite response regulators"/>
    <property type="match status" value="1"/>
</dbReference>
<keyword evidence="9" id="KW-1185">Reference proteome</keyword>
<keyword evidence="3 8" id="KW-0238">DNA-binding</keyword>
<dbReference type="SMART" id="SM00448">
    <property type="entry name" value="REC"/>
    <property type="match status" value="1"/>
</dbReference>
<dbReference type="SMART" id="SM00421">
    <property type="entry name" value="HTH_LUXR"/>
    <property type="match status" value="1"/>
</dbReference>
<dbReference type="PANTHER" id="PTHR43214:SF24">
    <property type="entry name" value="TRANSCRIPTIONAL REGULATORY PROTEIN NARL-RELATED"/>
    <property type="match status" value="1"/>
</dbReference>
<evidence type="ECO:0000313" key="9">
    <source>
        <dbReference type="Proteomes" id="UP000608024"/>
    </source>
</evidence>
<sequence>MSEADGNRNIGHVTEAAVTARVFVVDGHPLFRAGVRQVVEDAADLEMAGEASTGEEAVEALRDGHVVADVVLMDLLLPDCSGIEATRAIIGEAPAEPDAPRVLFVSGAAEDDAVVAALRAGARGYMVKGVQGEELVRGLRTVAQGGAVFSAAVADRLGRYFSAVHELPVRAAFPDLTDREREVLDLVARGLSNRRIARELVLSEKTVRNHVSRVFAKLRVADRVEAAVRARDAGLGT</sequence>
<dbReference type="InterPro" id="IPR039420">
    <property type="entry name" value="WalR-like"/>
</dbReference>
<dbReference type="CDD" id="cd17535">
    <property type="entry name" value="REC_NarL-like"/>
    <property type="match status" value="1"/>
</dbReference>
<feature type="modified residue" description="4-aspartylphosphate" evidence="5">
    <location>
        <position position="74"/>
    </location>
</feature>
<dbReference type="InterPro" id="IPR001789">
    <property type="entry name" value="Sig_transdc_resp-reg_receiver"/>
</dbReference>
<dbReference type="PROSITE" id="PS00622">
    <property type="entry name" value="HTH_LUXR_1"/>
    <property type="match status" value="1"/>
</dbReference>
<comment type="caution">
    <text evidence="8">The sequence shown here is derived from an EMBL/GenBank/DDBJ whole genome shotgun (WGS) entry which is preliminary data.</text>
</comment>
<feature type="domain" description="HTH luxR-type" evidence="6">
    <location>
        <begin position="169"/>
        <end position="234"/>
    </location>
</feature>
<reference evidence="8" key="2">
    <citation type="submission" date="2020-09" db="EMBL/GenBank/DDBJ databases">
        <authorList>
            <person name="Sun Q."/>
            <person name="Ohkuma M."/>
        </authorList>
    </citation>
    <scope>NUCLEOTIDE SEQUENCE</scope>
    <source>
        <strain evidence="8">JCM 4784</strain>
    </source>
</reference>
<dbReference type="PRINTS" id="PR00038">
    <property type="entry name" value="HTHLUXR"/>
</dbReference>
<gene>
    <name evidence="8" type="ORF">GCM10018785_36880</name>
</gene>
<evidence type="ECO:0000256" key="1">
    <source>
        <dbReference type="ARBA" id="ARBA00022553"/>
    </source>
</evidence>
<dbReference type="Gene3D" id="3.40.50.2300">
    <property type="match status" value="1"/>
</dbReference>
<keyword evidence="1 5" id="KW-0597">Phosphoprotein</keyword>
<name>A0A918ZRC8_9ACTN</name>
<dbReference type="Pfam" id="PF00072">
    <property type="entry name" value="Response_reg"/>
    <property type="match status" value="1"/>
</dbReference>
<dbReference type="RefSeq" id="WP_229925733.1">
    <property type="nucleotide sequence ID" value="NZ_BNBT01000051.1"/>
</dbReference>
<dbReference type="Proteomes" id="UP000608024">
    <property type="component" value="Unassembled WGS sequence"/>
</dbReference>
<evidence type="ECO:0000256" key="4">
    <source>
        <dbReference type="ARBA" id="ARBA00023163"/>
    </source>
</evidence>
<accession>A0A918ZRC8</accession>
<dbReference type="GO" id="GO:0006355">
    <property type="term" value="P:regulation of DNA-templated transcription"/>
    <property type="evidence" value="ECO:0007669"/>
    <property type="project" value="InterPro"/>
</dbReference>
<dbReference type="Pfam" id="PF00196">
    <property type="entry name" value="GerE"/>
    <property type="match status" value="1"/>
</dbReference>
<protein>
    <submittedName>
        <fullName evidence="8">DNA-binding response regulator</fullName>
    </submittedName>
</protein>
<dbReference type="CDD" id="cd06170">
    <property type="entry name" value="LuxR_C_like"/>
    <property type="match status" value="1"/>
</dbReference>
<dbReference type="PANTHER" id="PTHR43214">
    <property type="entry name" value="TWO-COMPONENT RESPONSE REGULATOR"/>
    <property type="match status" value="1"/>
</dbReference>
<keyword evidence="4" id="KW-0804">Transcription</keyword>
<reference evidence="8" key="1">
    <citation type="journal article" date="2014" name="Int. J. Syst. Evol. Microbiol.">
        <title>Complete genome sequence of Corynebacterium casei LMG S-19264T (=DSM 44701T), isolated from a smear-ripened cheese.</title>
        <authorList>
            <consortium name="US DOE Joint Genome Institute (JGI-PGF)"/>
            <person name="Walter F."/>
            <person name="Albersmeier A."/>
            <person name="Kalinowski J."/>
            <person name="Ruckert C."/>
        </authorList>
    </citation>
    <scope>NUCLEOTIDE SEQUENCE</scope>
    <source>
        <strain evidence="8">JCM 4784</strain>
    </source>
</reference>
<dbReference type="PROSITE" id="PS50043">
    <property type="entry name" value="HTH_LUXR_2"/>
    <property type="match status" value="1"/>
</dbReference>
<dbReference type="InterPro" id="IPR058245">
    <property type="entry name" value="NreC/VraR/RcsB-like_REC"/>
</dbReference>
<dbReference type="InterPro" id="IPR000792">
    <property type="entry name" value="Tscrpt_reg_LuxR_C"/>
</dbReference>
<evidence type="ECO:0000259" key="6">
    <source>
        <dbReference type="PROSITE" id="PS50043"/>
    </source>
</evidence>
<evidence type="ECO:0000313" key="8">
    <source>
        <dbReference type="EMBL" id="GHE64559.1"/>
    </source>
</evidence>
<evidence type="ECO:0000256" key="5">
    <source>
        <dbReference type="PROSITE-ProRule" id="PRU00169"/>
    </source>
</evidence>